<organism evidence="2 3">
    <name type="scientific">Williamsoniiplasma lucivorax</name>
    <dbReference type="NCBI Taxonomy" id="209274"/>
    <lineage>
        <taxon>Bacteria</taxon>
        <taxon>Bacillati</taxon>
        <taxon>Mycoplasmatota</taxon>
        <taxon>Mollicutes</taxon>
        <taxon>Entomoplasmatales</taxon>
        <taxon>Williamsoniiplasma</taxon>
    </lineage>
</organism>
<dbReference type="NCBIfam" id="NF045726">
    <property type="entry name" value="XXplasma_LP"/>
    <property type="match status" value="1"/>
</dbReference>
<dbReference type="AlphaFoldDB" id="A0A2S5REG1"/>
<dbReference type="Proteomes" id="UP000237865">
    <property type="component" value="Unassembled WGS sequence"/>
</dbReference>
<dbReference type="RefSeq" id="WP_028126568.1">
    <property type="nucleotide sequence ID" value="NZ_PHNE01000001.1"/>
</dbReference>
<reference evidence="2 3" key="1">
    <citation type="submission" date="2017-11" db="EMBL/GenBank/DDBJ databases">
        <title>Genome sequence of Entomoplasma lucivorax PIPN-2 (ATCC 49196).</title>
        <authorList>
            <person name="Lo W.-S."/>
            <person name="Gasparich G.E."/>
            <person name="Kuo C.-H."/>
        </authorList>
    </citation>
    <scope>NUCLEOTIDE SEQUENCE [LARGE SCALE GENOMIC DNA]</scope>
    <source>
        <strain evidence="2 3">PIPN-2</strain>
    </source>
</reference>
<dbReference type="InterPro" id="IPR054816">
    <property type="entry name" value="Lipoprotein_mollicutes-type_CS"/>
</dbReference>
<dbReference type="STRING" id="1399797.GCA_000518285_00702"/>
<evidence type="ECO:0000256" key="1">
    <source>
        <dbReference type="SAM" id="SignalP"/>
    </source>
</evidence>
<keyword evidence="1" id="KW-0732">Signal</keyword>
<name>A0A2S5REG1_9MOLU</name>
<dbReference type="PROSITE" id="PS51257">
    <property type="entry name" value="PROKAR_LIPOPROTEIN"/>
    <property type="match status" value="1"/>
</dbReference>
<proteinExistence type="predicted"/>
<evidence type="ECO:0000313" key="2">
    <source>
        <dbReference type="EMBL" id="PPE05719.1"/>
    </source>
</evidence>
<feature type="chain" id="PRO_5015465969" description="Lipoprotein" evidence="1">
    <location>
        <begin position="24"/>
        <end position="677"/>
    </location>
</feature>
<sequence>MKKLLSLLGIIGLVATSTLTVVACNKTTSDEEDVVEEGTSSATIENVVSYKDALQKVWLDTYNDQESQARVITKINKEGAGDLTNSKFFNFKYLIDKYKVEEGQPQNQDLRNDKEAKEKMKNDLNIIFHHNTFSKYFKNMITLNHDKYKDIAMGGEWNETFAGFEIEDKFQLLGQKVKINAKSTSEETVELLYQITLNPTIKMYYRDESGNKDIYKTTPFEMALLIGEDGNIMQMIEVVRNELPTKVLNNPNDAKSTNFNFNALKNTNPNLKNYGHLGQPIANFLNQPTGSFKQGIKEMIDQIVADKVQGTTSELDENNTIDGKNINIEGDWLNTKKDWDVLNTINQFENNSLANNLILKDKSSNGMTEATAMDLIQKRLMKDKTLKADAYNEELTTFLKKYGIKDGEALQNMLLQISTHGTFALSNINLVFGGANGGLKLKIPTISIPWTYKNNASTNYQTKEKQLLLALYQSILFINQHLWSVNQSPTVDNTLFQISDAAKADYKKAFTMTNKIQWDDVKAKLDAGQSLAMQKGLNFEVGTHTSMIGSQLDQVIKSSQEMKFEAFTSSMEIMSNSQPLVMKKTSKGKIGLGIAKINDIFNPTNTLMNYNLKFGSIQIMLRVPFRGFGQETEPGVQWTGPITQENKANFYGSSYAHEREYYLKHAVKQDWLLLEIA</sequence>
<evidence type="ECO:0008006" key="4">
    <source>
        <dbReference type="Google" id="ProtNLM"/>
    </source>
</evidence>
<dbReference type="NCBIfam" id="NF038029">
    <property type="entry name" value="LP_plasma"/>
    <property type="match status" value="1"/>
</dbReference>
<feature type="signal peptide" evidence="1">
    <location>
        <begin position="1"/>
        <end position="23"/>
    </location>
</feature>
<keyword evidence="3" id="KW-1185">Reference proteome</keyword>
<comment type="caution">
    <text evidence="2">The sequence shown here is derived from an EMBL/GenBank/DDBJ whole genome shotgun (WGS) entry which is preliminary data.</text>
</comment>
<dbReference type="EMBL" id="PHNE01000001">
    <property type="protein sequence ID" value="PPE05719.1"/>
    <property type="molecule type" value="Genomic_DNA"/>
</dbReference>
<accession>A0A2S5REG1</accession>
<protein>
    <recommendedName>
        <fullName evidence="4">Lipoprotein</fullName>
    </recommendedName>
</protein>
<gene>
    <name evidence="2" type="ORF">ELUCI_v1c00050</name>
</gene>
<evidence type="ECO:0000313" key="3">
    <source>
        <dbReference type="Proteomes" id="UP000237865"/>
    </source>
</evidence>